<feature type="transmembrane region" description="Helical" evidence="7">
    <location>
        <begin position="32"/>
        <end position="57"/>
    </location>
</feature>
<keyword evidence="10" id="KW-1185">Reference proteome</keyword>
<evidence type="ECO:0000259" key="8">
    <source>
        <dbReference type="PROSITE" id="PS50262"/>
    </source>
</evidence>
<comment type="similarity">
    <text evidence="6">Belongs to the G-protein coupled receptor 1 family.</text>
</comment>
<sequence length="303" mass="34294">MNHVLNITENNLFMDSFNLSQNTSGEDTVSHIITSAINVPSMLVAIVGNSLILAAILSTPSLRSPAILLLCNLAVSDLLVGLVIQPLFIVSVFHSTRLLLTGIWFILSNSACGISLCTLTAIAVDRFLALHYHLRYSTIVTSFRIKTFLTALWLMNFIFSGTVYFWSLRIFSLYLTIFVCLCLIISIFCYVRIFKIVRHQQKKIHCQHQAVNLPQGSTISNLLQLEKSAINSFLFFIVMVLFYIPVSTYLSLFITKNTWQSGWRVATTLVYINSSVNPFLYCWRIGDLRAAVLKTARKLFCRK</sequence>
<keyword evidence="3 6" id="KW-0812">Transmembrane</keyword>
<keyword evidence="2" id="KW-1003">Cell membrane</keyword>
<evidence type="ECO:0000256" key="1">
    <source>
        <dbReference type="ARBA" id="ARBA00004651"/>
    </source>
</evidence>
<evidence type="ECO:0000256" key="2">
    <source>
        <dbReference type="ARBA" id="ARBA00022475"/>
    </source>
</evidence>
<evidence type="ECO:0000256" key="7">
    <source>
        <dbReference type="SAM" id="Phobius"/>
    </source>
</evidence>
<dbReference type="InterPro" id="IPR000276">
    <property type="entry name" value="GPCR_Rhodpsn"/>
</dbReference>
<evidence type="ECO:0000313" key="10">
    <source>
        <dbReference type="Proteomes" id="UP001159405"/>
    </source>
</evidence>
<dbReference type="Gene3D" id="1.20.1070.10">
    <property type="entry name" value="Rhodopsin 7-helix transmembrane proteins"/>
    <property type="match status" value="1"/>
</dbReference>
<gene>
    <name evidence="9" type="ORF">PLOB_00027262</name>
</gene>
<evidence type="ECO:0000256" key="6">
    <source>
        <dbReference type="RuleBase" id="RU000688"/>
    </source>
</evidence>
<evidence type="ECO:0000256" key="5">
    <source>
        <dbReference type="ARBA" id="ARBA00023136"/>
    </source>
</evidence>
<dbReference type="CDD" id="cd00637">
    <property type="entry name" value="7tm_classA_rhodopsin-like"/>
    <property type="match status" value="1"/>
</dbReference>
<feature type="transmembrane region" description="Helical" evidence="7">
    <location>
        <begin position="99"/>
        <end position="124"/>
    </location>
</feature>
<keyword evidence="4 7" id="KW-1133">Transmembrane helix</keyword>
<organism evidence="9 10">
    <name type="scientific">Porites lobata</name>
    <dbReference type="NCBI Taxonomy" id="104759"/>
    <lineage>
        <taxon>Eukaryota</taxon>
        <taxon>Metazoa</taxon>
        <taxon>Cnidaria</taxon>
        <taxon>Anthozoa</taxon>
        <taxon>Hexacorallia</taxon>
        <taxon>Scleractinia</taxon>
        <taxon>Fungiina</taxon>
        <taxon>Poritidae</taxon>
        <taxon>Porites</taxon>
    </lineage>
</organism>
<keyword evidence="6" id="KW-0297">G-protein coupled receptor</keyword>
<protein>
    <recommendedName>
        <fullName evidence="8">G-protein coupled receptors family 1 profile domain-containing protein</fullName>
    </recommendedName>
</protein>
<name>A0ABN8NRB6_9CNID</name>
<dbReference type="InterPro" id="IPR017452">
    <property type="entry name" value="GPCR_Rhodpsn_7TM"/>
</dbReference>
<evidence type="ECO:0000256" key="4">
    <source>
        <dbReference type="ARBA" id="ARBA00022989"/>
    </source>
</evidence>
<dbReference type="Proteomes" id="UP001159405">
    <property type="component" value="Unassembled WGS sequence"/>
</dbReference>
<dbReference type="PRINTS" id="PR00237">
    <property type="entry name" value="GPCRRHODOPSN"/>
</dbReference>
<feature type="transmembrane region" description="Helical" evidence="7">
    <location>
        <begin position="145"/>
        <end position="167"/>
    </location>
</feature>
<feature type="transmembrane region" description="Helical" evidence="7">
    <location>
        <begin position="69"/>
        <end position="93"/>
    </location>
</feature>
<dbReference type="EMBL" id="CALNXK010000033">
    <property type="protein sequence ID" value="CAH3119247.1"/>
    <property type="molecule type" value="Genomic_DNA"/>
</dbReference>
<dbReference type="Pfam" id="PF00001">
    <property type="entry name" value="7tm_1"/>
    <property type="match status" value="1"/>
</dbReference>
<reference evidence="9 10" key="1">
    <citation type="submission" date="2022-05" db="EMBL/GenBank/DDBJ databases">
        <authorList>
            <consortium name="Genoscope - CEA"/>
            <person name="William W."/>
        </authorList>
    </citation>
    <scope>NUCLEOTIDE SEQUENCE [LARGE SCALE GENOMIC DNA]</scope>
</reference>
<dbReference type="SUPFAM" id="SSF81321">
    <property type="entry name" value="Family A G protein-coupled receptor-like"/>
    <property type="match status" value="1"/>
</dbReference>
<comment type="caution">
    <text evidence="9">The sequence shown here is derived from an EMBL/GenBank/DDBJ whole genome shotgun (WGS) entry which is preliminary data.</text>
</comment>
<keyword evidence="5 7" id="KW-0472">Membrane</keyword>
<proteinExistence type="inferred from homology"/>
<dbReference type="SMART" id="SM01381">
    <property type="entry name" value="7TM_GPCR_Srsx"/>
    <property type="match status" value="1"/>
</dbReference>
<evidence type="ECO:0000256" key="3">
    <source>
        <dbReference type="ARBA" id="ARBA00022692"/>
    </source>
</evidence>
<keyword evidence="6" id="KW-0675">Receptor</keyword>
<comment type="subcellular location">
    <subcellularLocation>
        <location evidence="1">Cell membrane</location>
        <topology evidence="1">Multi-pass membrane protein</topology>
    </subcellularLocation>
</comment>
<feature type="transmembrane region" description="Helical" evidence="7">
    <location>
        <begin position="173"/>
        <end position="193"/>
    </location>
</feature>
<feature type="domain" description="G-protein coupled receptors family 1 profile" evidence="8">
    <location>
        <begin position="48"/>
        <end position="281"/>
    </location>
</feature>
<accession>A0ABN8NRB6</accession>
<keyword evidence="6" id="KW-0807">Transducer</keyword>
<dbReference type="PROSITE" id="PS00237">
    <property type="entry name" value="G_PROTEIN_RECEP_F1_1"/>
    <property type="match status" value="1"/>
</dbReference>
<dbReference type="PROSITE" id="PS50262">
    <property type="entry name" value="G_PROTEIN_RECEP_F1_2"/>
    <property type="match status" value="1"/>
</dbReference>
<feature type="transmembrane region" description="Helical" evidence="7">
    <location>
        <begin position="233"/>
        <end position="254"/>
    </location>
</feature>
<evidence type="ECO:0000313" key="9">
    <source>
        <dbReference type="EMBL" id="CAH3119247.1"/>
    </source>
</evidence>
<dbReference type="PANTHER" id="PTHR22750">
    <property type="entry name" value="G-PROTEIN COUPLED RECEPTOR"/>
    <property type="match status" value="1"/>
</dbReference>